<protein>
    <submittedName>
        <fullName evidence="2">Erythromycin esterase family protein</fullName>
    </submittedName>
</protein>
<reference evidence="2 3" key="1">
    <citation type="submission" date="2024-01" db="EMBL/GenBank/DDBJ databases">
        <title>Pedobacter sp. nov., isolated from fresh soil.</title>
        <authorList>
            <person name="Le N.T.T."/>
        </authorList>
    </citation>
    <scope>NUCLEOTIDE SEQUENCE [LARGE SCALE GENOMIC DNA]</scope>
    <source>
        <strain evidence="2 3">KR3-3</strain>
    </source>
</reference>
<dbReference type="CDD" id="cd14728">
    <property type="entry name" value="Ere-like"/>
    <property type="match status" value="1"/>
</dbReference>
<name>A0ABU7I5K6_9SPHI</name>
<dbReference type="Pfam" id="PF05139">
    <property type="entry name" value="Erythro_esteras"/>
    <property type="match status" value="1"/>
</dbReference>
<feature type="signal peptide" evidence="1">
    <location>
        <begin position="1"/>
        <end position="20"/>
    </location>
</feature>
<dbReference type="PANTHER" id="PTHR31299">
    <property type="entry name" value="ESTERASE, PUTATIVE (AFU_ORTHOLOGUE AFUA_1G05850)-RELATED"/>
    <property type="match status" value="1"/>
</dbReference>
<dbReference type="RefSeq" id="WP_330107102.1">
    <property type="nucleotide sequence ID" value="NZ_JAZDQT010000001.1"/>
</dbReference>
<keyword evidence="3" id="KW-1185">Reference proteome</keyword>
<dbReference type="Gene3D" id="3.40.1660.10">
    <property type="entry name" value="EreA-like (biosynthetic domain)"/>
    <property type="match status" value="1"/>
</dbReference>
<feature type="chain" id="PRO_5045806433" evidence="1">
    <location>
        <begin position="21"/>
        <end position="416"/>
    </location>
</feature>
<dbReference type="InterPro" id="IPR007815">
    <property type="entry name" value="Emycin_Estase"/>
</dbReference>
<proteinExistence type="predicted"/>
<dbReference type="InterPro" id="IPR052036">
    <property type="entry name" value="Hydrolase/PRTase-associated"/>
</dbReference>
<keyword evidence="1" id="KW-0732">Signal</keyword>
<dbReference type="SUPFAM" id="SSF159501">
    <property type="entry name" value="EreA/ChaN-like"/>
    <property type="match status" value="1"/>
</dbReference>
<organism evidence="2 3">
    <name type="scientific">Pedobacter albus</name>
    <dbReference type="NCBI Taxonomy" id="3113905"/>
    <lineage>
        <taxon>Bacteria</taxon>
        <taxon>Pseudomonadati</taxon>
        <taxon>Bacteroidota</taxon>
        <taxon>Sphingobacteriia</taxon>
        <taxon>Sphingobacteriales</taxon>
        <taxon>Sphingobacteriaceae</taxon>
        <taxon>Pedobacter</taxon>
    </lineage>
</organism>
<dbReference type="Proteomes" id="UP001336835">
    <property type="component" value="Unassembled WGS sequence"/>
</dbReference>
<comment type="caution">
    <text evidence="2">The sequence shown here is derived from an EMBL/GenBank/DDBJ whole genome shotgun (WGS) entry which is preliminary data.</text>
</comment>
<dbReference type="PANTHER" id="PTHR31299:SF0">
    <property type="entry name" value="ESTERASE, PUTATIVE (AFU_ORTHOLOGUE AFUA_1G05850)-RELATED"/>
    <property type="match status" value="1"/>
</dbReference>
<dbReference type="Gene3D" id="3.30.1870.10">
    <property type="entry name" value="EreA-like, domain 2"/>
    <property type="match status" value="1"/>
</dbReference>
<dbReference type="EMBL" id="JAZDQT010000001">
    <property type="protein sequence ID" value="MEE1944742.1"/>
    <property type="molecule type" value="Genomic_DNA"/>
</dbReference>
<evidence type="ECO:0000313" key="2">
    <source>
        <dbReference type="EMBL" id="MEE1944742.1"/>
    </source>
</evidence>
<dbReference type="Gene3D" id="1.20.1440.30">
    <property type="entry name" value="Biosynthetic Protein domain"/>
    <property type="match status" value="1"/>
</dbReference>
<gene>
    <name evidence="2" type="ORF">VRU48_06470</name>
</gene>
<accession>A0ABU7I5K6</accession>
<evidence type="ECO:0000313" key="3">
    <source>
        <dbReference type="Proteomes" id="UP001336835"/>
    </source>
</evidence>
<sequence length="416" mass="47020">MKTTLQLFIAALFLTFNARAQSVNELNLASRQAFVKSAQPLIEKMAKKRIVALGEGTHGTAEFYKLRYWITRDLIENKGFTHIAFENDLSDGLMLNQELNSQADLNTLMKKRLLSIWQNEETKELLAWVRSYNQTHQKKVLIDGIDYVYNNVDIETLQKTLAKQPDFLADVNRLKAPASLQDATWEAMNDKNSKIDFEAMSNSSYKGYLLADSLDQKIQQSKLSEKLKSESHLILLNIKQAFSPFYYSALKKPELSRDVNMATNVAEILKGTPDKMIIWAHNGHVAKTGIYDNEVGGMGGEIAKLFPNQYFVMGTGTATGTFAATEQSRDTYTNPMKAYPLEKTVAESWETQFLSLNKPAFYIFPAQYNSKNEVKPLRFIGYGPKSDPSTNDKTNISQHFDAFLFVSNTHAATPLK</sequence>
<evidence type="ECO:0000256" key="1">
    <source>
        <dbReference type="SAM" id="SignalP"/>
    </source>
</evidence>